<dbReference type="PANTHER" id="PTHR33885:SF3">
    <property type="entry name" value="PHAGE SHOCK PROTEIN C"/>
    <property type="match status" value="1"/>
</dbReference>
<keyword evidence="4 6" id="KW-1133">Transmembrane helix</keyword>
<keyword evidence="5 6" id="KW-0472">Membrane</keyword>
<evidence type="ECO:0000256" key="2">
    <source>
        <dbReference type="ARBA" id="ARBA00022475"/>
    </source>
</evidence>
<dbReference type="InterPro" id="IPR052027">
    <property type="entry name" value="PspC"/>
</dbReference>
<accession>A0ABW0LCE3</accession>
<proteinExistence type="predicted"/>
<evidence type="ECO:0000256" key="3">
    <source>
        <dbReference type="ARBA" id="ARBA00022692"/>
    </source>
</evidence>
<evidence type="ECO:0000256" key="4">
    <source>
        <dbReference type="ARBA" id="ARBA00022989"/>
    </source>
</evidence>
<name>A0ABW0LCE3_9BACI</name>
<evidence type="ECO:0000256" key="1">
    <source>
        <dbReference type="ARBA" id="ARBA00004162"/>
    </source>
</evidence>
<sequence>MKKRLRRSATDRSLTGVCGGIAEYLGVSSFGVRLLFIIVPVSFLFYIILANTIPDSRSSL</sequence>
<evidence type="ECO:0000259" key="7">
    <source>
        <dbReference type="Pfam" id="PF04024"/>
    </source>
</evidence>
<organism evidence="8 9">
    <name type="scientific">Lederbergia graminis</name>
    <dbReference type="NCBI Taxonomy" id="735518"/>
    <lineage>
        <taxon>Bacteria</taxon>
        <taxon>Bacillati</taxon>
        <taxon>Bacillota</taxon>
        <taxon>Bacilli</taxon>
        <taxon>Bacillales</taxon>
        <taxon>Bacillaceae</taxon>
        <taxon>Lederbergia</taxon>
    </lineage>
</organism>
<feature type="transmembrane region" description="Helical" evidence="6">
    <location>
        <begin position="34"/>
        <end position="53"/>
    </location>
</feature>
<protein>
    <submittedName>
        <fullName evidence="8">PspC domain-containing protein</fullName>
    </submittedName>
</protein>
<evidence type="ECO:0000313" key="8">
    <source>
        <dbReference type="EMBL" id="MFC5463550.1"/>
    </source>
</evidence>
<dbReference type="Proteomes" id="UP001596147">
    <property type="component" value="Unassembled WGS sequence"/>
</dbReference>
<reference evidence="9" key="1">
    <citation type="journal article" date="2019" name="Int. J. Syst. Evol. Microbiol.">
        <title>The Global Catalogue of Microorganisms (GCM) 10K type strain sequencing project: providing services to taxonomists for standard genome sequencing and annotation.</title>
        <authorList>
            <consortium name="The Broad Institute Genomics Platform"/>
            <consortium name="The Broad Institute Genome Sequencing Center for Infectious Disease"/>
            <person name="Wu L."/>
            <person name="Ma J."/>
        </authorList>
    </citation>
    <scope>NUCLEOTIDE SEQUENCE [LARGE SCALE GENOMIC DNA]</scope>
    <source>
        <strain evidence="9">CGMCC 1.12237</strain>
    </source>
</reference>
<dbReference type="PANTHER" id="PTHR33885">
    <property type="entry name" value="PHAGE SHOCK PROTEIN C"/>
    <property type="match status" value="1"/>
</dbReference>
<feature type="domain" description="Phage shock protein PspC N-terminal" evidence="7">
    <location>
        <begin position="3"/>
        <end position="55"/>
    </location>
</feature>
<keyword evidence="3 6" id="KW-0812">Transmembrane</keyword>
<dbReference type="RefSeq" id="WP_382347176.1">
    <property type="nucleotide sequence ID" value="NZ_JBHSMC010000001.1"/>
</dbReference>
<comment type="caution">
    <text evidence="8">The sequence shown here is derived from an EMBL/GenBank/DDBJ whole genome shotgun (WGS) entry which is preliminary data.</text>
</comment>
<dbReference type="Pfam" id="PF04024">
    <property type="entry name" value="PspC"/>
    <property type="match status" value="1"/>
</dbReference>
<comment type="subcellular location">
    <subcellularLocation>
        <location evidence="1">Cell membrane</location>
        <topology evidence="1">Single-pass membrane protein</topology>
    </subcellularLocation>
</comment>
<keyword evidence="9" id="KW-1185">Reference proteome</keyword>
<gene>
    <name evidence="8" type="ORF">ACFPM4_02150</name>
</gene>
<dbReference type="EMBL" id="JBHSMC010000001">
    <property type="protein sequence ID" value="MFC5463550.1"/>
    <property type="molecule type" value="Genomic_DNA"/>
</dbReference>
<dbReference type="InterPro" id="IPR007168">
    <property type="entry name" value="Phageshock_PspC_N"/>
</dbReference>
<evidence type="ECO:0000256" key="5">
    <source>
        <dbReference type="ARBA" id="ARBA00023136"/>
    </source>
</evidence>
<evidence type="ECO:0000313" key="9">
    <source>
        <dbReference type="Proteomes" id="UP001596147"/>
    </source>
</evidence>
<evidence type="ECO:0000256" key="6">
    <source>
        <dbReference type="SAM" id="Phobius"/>
    </source>
</evidence>
<keyword evidence="2" id="KW-1003">Cell membrane</keyword>